<gene>
    <name evidence="2" type="ORF">ACJRO7_017425</name>
</gene>
<organism evidence="2 3">
    <name type="scientific">Eucalyptus globulus</name>
    <name type="common">Tasmanian blue gum</name>
    <dbReference type="NCBI Taxonomy" id="34317"/>
    <lineage>
        <taxon>Eukaryota</taxon>
        <taxon>Viridiplantae</taxon>
        <taxon>Streptophyta</taxon>
        <taxon>Embryophyta</taxon>
        <taxon>Tracheophyta</taxon>
        <taxon>Spermatophyta</taxon>
        <taxon>Magnoliopsida</taxon>
        <taxon>eudicotyledons</taxon>
        <taxon>Gunneridae</taxon>
        <taxon>Pentapetalae</taxon>
        <taxon>rosids</taxon>
        <taxon>malvids</taxon>
        <taxon>Myrtales</taxon>
        <taxon>Myrtaceae</taxon>
        <taxon>Myrtoideae</taxon>
        <taxon>Eucalypteae</taxon>
        <taxon>Eucalyptus</taxon>
    </lineage>
</organism>
<evidence type="ECO:0000313" key="2">
    <source>
        <dbReference type="EMBL" id="KAL3741944.1"/>
    </source>
</evidence>
<feature type="signal peptide" evidence="1">
    <location>
        <begin position="1"/>
        <end position="26"/>
    </location>
</feature>
<proteinExistence type="predicted"/>
<dbReference type="InterPro" id="IPR036779">
    <property type="entry name" value="LysM_dom_sf"/>
</dbReference>
<comment type="caution">
    <text evidence="2">The sequence shown here is derived from an EMBL/GenBank/DDBJ whole genome shotgun (WGS) entry which is preliminary data.</text>
</comment>
<protein>
    <recommendedName>
        <fullName evidence="4">LysM domain-containing protein</fullName>
    </recommendedName>
</protein>
<dbReference type="SUPFAM" id="SSF54106">
    <property type="entry name" value="LysM domain"/>
    <property type="match status" value="1"/>
</dbReference>
<evidence type="ECO:0008006" key="4">
    <source>
        <dbReference type="Google" id="ProtNLM"/>
    </source>
</evidence>
<dbReference type="EMBL" id="JBJKBG010000004">
    <property type="protein sequence ID" value="KAL3741944.1"/>
    <property type="molecule type" value="Genomic_DNA"/>
</dbReference>
<name>A0ABD3KUF4_EUCGL</name>
<evidence type="ECO:0000313" key="3">
    <source>
        <dbReference type="Proteomes" id="UP001634007"/>
    </source>
</evidence>
<keyword evidence="1" id="KW-0732">Signal</keyword>
<sequence length="94" mass="10740">MARLGNKMTMLFNLLLVLSLLLSVYTARELRSSSKSWVGAQCHSVYGVQGNESCDDVMLKFNLNYTTFRIFNINLDCGRLYSGQWLCINNTTLY</sequence>
<dbReference type="Proteomes" id="UP001634007">
    <property type="component" value="Unassembled WGS sequence"/>
</dbReference>
<dbReference type="AlphaFoldDB" id="A0ABD3KUF4"/>
<dbReference type="Gene3D" id="3.10.350.10">
    <property type="entry name" value="LysM domain"/>
    <property type="match status" value="1"/>
</dbReference>
<keyword evidence="3" id="KW-1185">Reference proteome</keyword>
<evidence type="ECO:0000256" key="1">
    <source>
        <dbReference type="SAM" id="SignalP"/>
    </source>
</evidence>
<feature type="chain" id="PRO_5044819369" description="LysM domain-containing protein" evidence="1">
    <location>
        <begin position="27"/>
        <end position="94"/>
    </location>
</feature>
<reference evidence="2 3" key="1">
    <citation type="submission" date="2024-11" db="EMBL/GenBank/DDBJ databases">
        <title>Chromosome-level genome assembly of Eucalyptus globulus Labill. provides insights into its genome evolution.</title>
        <authorList>
            <person name="Li X."/>
        </authorList>
    </citation>
    <scope>NUCLEOTIDE SEQUENCE [LARGE SCALE GENOMIC DNA]</scope>
    <source>
        <strain evidence="2">CL2024</strain>
        <tissue evidence="2">Fresh tender leaves</tissue>
    </source>
</reference>
<accession>A0ABD3KUF4</accession>